<evidence type="ECO:0000313" key="2">
    <source>
        <dbReference type="Proteomes" id="UP000286947"/>
    </source>
</evidence>
<keyword evidence="2" id="KW-1185">Reference proteome</keyword>
<organism evidence="1 2">
    <name type="scientific">Saezia sanguinis</name>
    <dbReference type="NCBI Taxonomy" id="1965230"/>
    <lineage>
        <taxon>Bacteria</taxon>
        <taxon>Pseudomonadati</taxon>
        <taxon>Pseudomonadota</taxon>
        <taxon>Betaproteobacteria</taxon>
        <taxon>Burkholderiales</taxon>
        <taxon>Saeziaceae</taxon>
        <taxon>Saezia</taxon>
    </lineage>
</organism>
<dbReference type="AlphaFoldDB" id="A0A433SFC5"/>
<dbReference type="EMBL" id="PQSP01000002">
    <property type="protein sequence ID" value="RUS67435.1"/>
    <property type="molecule type" value="Genomic_DNA"/>
</dbReference>
<evidence type="ECO:0000313" key="1">
    <source>
        <dbReference type="EMBL" id="RUS67435.1"/>
    </source>
</evidence>
<protein>
    <submittedName>
        <fullName evidence="1">Uncharacterized protein</fullName>
    </submittedName>
</protein>
<gene>
    <name evidence="1" type="ORF">CUZ56_01380</name>
</gene>
<proteinExistence type="predicted"/>
<dbReference type="Proteomes" id="UP000286947">
    <property type="component" value="Unassembled WGS sequence"/>
</dbReference>
<reference evidence="1 2" key="1">
    <citation type="submission" date="2018-01" db="EMBL/GenBank/DDBJ databases">
        <title>Saezia sanguinis gen. nov., sp. nov., in the order Burkholderiales isolated from human blood.</title>
        <authorList>
            <person name="Medina-Pascual M.J."/>
            <person name="Valdezate S."/>
            <person name="Monzon S."/>
            <person name="Cuesta I."/>
            <person name="Carrasco G."/>
            <person name="Villalon P."/>
            <person name="Saez-Nieto J.A."/>
        </authorList>
    </citation>
    <scope>NUCLEOTIDE SEQUENCE [LARGE SCALE GENOMIC DNA]</scope>
    <source>
        <strain evidence="1 2">CNM695-12</strain>
    </source>
</reference>
<comment type="caution">
    <text evidence="1">The sequence shown here is derived from an EMBL/GenBank/DDBJ whole genome shotgun (WGS) entry which is preliminary data.</text>
</comment>
<name>A0A433SFC5_9BURK</name>
<accession>A0A433SFC5</accession>
<sequence>MPEYKQGFEQAVRFTRRCGFPIEAPVWNNSVQIVELGDFIDPVMRASGELIDLRACAGQCLKWCHYLRPAFEEQLGLRVWVTLGQLWKEEHIVYGPSFTDCRRWVREGVNLSDLNSSMGLNLHVWLTVETGEIIELTLLSSLAAFAHESYKKMAGGVLIGLEEKNFAGHRYFPILVGDKAMESIAEKSSIPLLASNVDELYSVGAMMMVEPL</sequence>